<dbReference type="Proteomes" id="UP000621436">
    <property type="component" value="Unassembled WGS sequence"/>
</dbReference>
<accession>A0A931F848</accession>
<dbReference type="InterPro" id="IPR005018">
    <property type="entry name" value="DOMON_domain"/>
</dbReference>
<proteinExistence type="predicted"/>
<evidence type="ECO:0000313" key="2">
    <source>
        <dbReference type="EMBL" id="MBF8437366.1"/>
    </source>
</evidence>
<reference evidence="2" key="1">
    <citation type="submission" date="2020-11" db="EMBL/GenBank/DDBJ databases">
        <title>Halonatronomonas betainensis gen. nov., sp. nov. a novel haloalkaliphilic representative of the family Halanaerobiacae capable of betaine degradation.</title>
        <authorList>
            <person name="Boltyanskaya Y."/>
            <person name="Kevbrin V."/>
            <person name="Detkova E."/>
            <person name="Grouzdev D.S."/>
            <person name="Koziaeva V."/>
            <person name="Zhilina T."/>
        </authorList>
    </citation>
    <scope>NUCLEOTIDE SEQUENCE</scope>
    <source>
        <strain evidence="2">Z-7014</strain>
    </source>
</reference>
<sequence length="186" mass="20302">MEIKISKIIGVGVFLLALVVFMSGQVAAETAPEIDGVINAEEYRGSAESNIGMDLYWNHDEENLYIGLTSPGEGWLAFGFEPTLRMRDASIIIAAFVDGEPEISIESHMGTAPTAHAETEEEHIGDFAGSITEDGTQMLEFAIPFSEDFIAGVEEGETYTIILAYHDSDTSFSARHTGRTTIEIEF</sequence>
<dbReference type="EMBL" id="JADPIE010000005">
    <property type="protein sequence ID" value="MBF8437366.1"/>
    <property type="molecule type" value="Genomic_DNA"/>
</dbReference>
<name>A0A931F848_9FIRM</name>
<dbReference type="InterPro" id="IPR045266">
    <property type="entry name" value="DOH_DOMON"/>
</dbReference>
<feature type="domain" description="DOMON" evidence="1">
    <location>
        <begin position="51"/>
        <end position="166"/>
    </location>
</feature>
<dbReference type="CDD" id="cd09631">
    <property type="entry name" value="DOMON_DOH"/>
    <property type="match status" value="1"/>
</dbReference>
<organism evidence="2 3">
    <name type="scientific">Halonatronomonas betaini</name>
    <dbReference type="NCBI Taxonomy" id="2778430"/>
    <lineage>
        <taxon>Bacteria</taxon>
        <taxon>Bacillati</taxon>
        <taxon>Bacillota</taxon>
        <taxon>Clostridia</taxon>
        <taxon>Halanaerobiales</taxon>
        <taxon>Halarsenatibacteraceae</taxon>
        <taxon>Halonatronomonas</taxon>
    </lineage>
</organism>
<comment type="caution">
    <text evidence="2">The sequence shown here is derived from an EMBL/GenBank/DDBJ whole genome shotgun (WGS) entry which is preliminary data.</text>
</comment>
<evidence type="ECO:0000259" key="1">
    <source>
        <dbReference type="PROSITE" id="PS50836"/>
    </source>
</evidence>
<dbReference type="PROSITE" id="PS50836">
    <property type="entry name" value="DOMON"/>
    <property type="match status" value="1"/>
</dbReference>
<keyword evidence="3" id="KW-1185">Reference proteome</keyword>
<gene>
    <name evidence="2" type="ORF">I0Q91_09765</name>
</gene>
<evidence type="ECO:0000313" key="3">
    <source>
        <dbReference type="Proteomes" id="UP000621436"/>
    </source>
</evidence>
<dbReference type="AlphaFoldDB" id="A0A931F848"/>
<dbReference type="RefSeq" id="WP_270454339.1">
    <property type="nucleotide sequence ID" value="NZ_JADPIE010000005.1"/>
</dbReference>
<protein>
    <recommendedName>
        <fullName evidence="1">DOMON domain-containing protein</fullName>
    </recommendedName>
</protein>